<feature type="compositionally biased region" description="Low complexity" evidence="1">
    <location>
        <begin position="215"/>
        <end position="256"/>
    </location>
</feature>
<protein>
    <recommendedName>
        <fullName evidence="2">Ubiquitin 3 binding protein But2 C-terminal domain-containing protein</fullName>
    </recommendedName>
</protein>
<dbReference type="AlphaFoldDB" id="A0A8K0LBL5"/>
<feature type="region of interest" description="Disordered" evidence="1">
    <location>
        <begin position="72"/>
        <end position="94"/>
    </location>
</feature>
<evidence type="ECO:0000259" key="2">
    <source>
        <dbReference type="Pfam" id="PF09792"/>
    </source>
</evidence>
<dbReference type="PANTHER" id="PTHR39613">
    <property type="entry name" value="ANCHORED CELL WALL PROTEIN, PUTATIVE (AFU_ORTHOLOGUE AFUA_4G08960)-RELATED"/>
    <property type="match status" value="1"/>
</dbReference>
<feature type="region of interest" description="Disordered" evidence="1">
    <location>
        <begin position="215"/>
        <end position="271"/>
    </location>
</feature>
<name>A0A8K0LBL5_9PEZI</name>
<dbReference type="EMBL" id="JAESVG020000001">
    <property type="protein sequence ID" value="KAG8631446.1"/>
    <property type="molecule type" value="Genomic_DNA"/>
</dbReference>
<feature type="compositionally biased region" description="Polar residues" evidence="1">
    <location>
        <begin position="1"/>
        <end position="24"/>
    </location>
</feature>
<organism evidence="3 4">
    <name type="scientific">Elsinoe batatas</name>
    <dbReference type="NCBI Taxonomy" id="2601811"/>
    <lineage>
        <taxon>Eukaryota</taxon>
        <taxon>Fungi</taxon>
        <taxon>Dikarya</taxon>
        <taxon>Ascomycota</taxon>
        <taxon>Pezizomycotina</taxon>
        <taxon>Dothideomycetes</taxon>
        <taxon>Dothideomycetidae</taxon>
        <taxon>Myriangiales</taxon>
        <taxon>Elsinoaceae</taxon>
        <taxon>Elsinoe</taxon>
    </lineage>
</organism>
<feature type="region of interest" description="Disordered" evidence="1">
    <location>
        <begin position="1"/>
        <end position="45"/>
    </location>
</feature>
<dbReference type="OrthoDB" id="4657524at2759"/>
<accession>A0A8K0LBL5</accession>
<reference evidence="3" key="1">
    <citation type="submission" date="2021-07" db="EMBL/GenBank/DDBJ databases">
        <title>Elsinoe batatas strain:CRI-CJ2 Genome sequencing and assembly.</title>
        <authorList>
            <person name="Huang L."/>
        </authorList>
    </citation>
    <scope>NUCLEOTIDE SEQUENCE</scope>
    <source>
        <strain evidence="3">CRI-CJ2</strain>
    </source>
</reference>
<sequence>MSCTNNTSQSNPEAYYNLHTSGDQLHSHHFPAGPREPSASSTGVSRYAEANNNPMFFHGELGDLDLAHSTASDSRCEAPSPTAATTTTTTSNDTLHNICGTPSATAATPSASSTSSHYTLHNICGTPSATAATPSASSTSSHYTLYNICGTPSATAATPSASSTSSHYTLYNINAATLTNCKTTVANASSTSSSSSSSSSASNNALHNICSGASSTAATATPSPSSSTRASLTDACPSSTNARSSPTSSSSPGSKTNAKAMPPRAQTPPLPWASKTCSLIFTWPTKDKLQTSDYWVSGSGALSFAKADGEGAGVELGRVQPAVEGRYVIWSGMCEAGKEVRFRGSSVGGVDLRWFQDYNPEPIGLWVVAC</sequence>
<dbReference type="Proteomes" id="UP000809789">
    <property type="component" value="Unassembled WGS sequence"/>
</dbReference>
<dbReference type="Pfam" id="PF09792">
    <property type="entry name" value="But2"/>
    <property type="match status" value="1"/>
</dbReference>
<evidence type="ECO:0000313" key="4">
    <source>
        <dbReference type="Proteomes" id="UP000809789"/>
    </source>
</evidence>
<keyword evidence="4" id="KW-1185">Reference proteome</keyword>
<dbReference type="PANTHER" id="PTHR39613:SF1">
    <property type="entry name" value="ANCHORED CELL WALL PROTEIN, PUTATIVE (AFU_ORTHOLOGUE AFUA_4G08960)-RELATED"/>
    <property type="match status" value="1"/>
</dbReference>
<comment type="caution">
    <text evidence="3">The sequence shown here is derived from an EMBL/GenBank/DDBJ whole genome shotgun (WGS) entry which is preliminary data.</text>
</comment>
<proteinExistence type="predicted"/>
<feature type="compositionally biased region" description="Low complexity" evidence="1">
    <location>
        <begin position="78"/>
        <end position="91"/>
    </location>
</feature>
<evidence type="ECO:0000313" key="3">
    <source>
        <dbReference type="EMBL" id="KAG8631446.1"/>
    </source>
</evidence>
<gene>
    <name evidence="3" type="ORF">KVT40_000586</name>
</gene>
<dbReference type="InterPro" id="IPR018620">
    <property type="entry name" value="Ubiquitin3-bd_protein_But2_C"/>
</dbReference>
<evidence type="ECO:0000256" key="1">
    <source>
        <dbReference type="SAM" id="MobiDB-lite"/>
    </source>
</evidence>
<feature type="domain" description="Ubiquitin 3 binding protein But2 C-terminal" evidence="2">
    <location>
        <begin position="272"/>
        <end position="360"/>
    </location>
</feature>